<feature type="compositionally biased region" description="Polar residues" evidence="1">
    <location>
        <begin position="155"/>
        <end position="169"/>
    </location>
</feature>
<keyword evidence="2" id="KW-1133">Transmembrane helix</keyword>
<feature type="compositionally biased region" description="Basic and acidic residues" evidence="1">
    <location>
        <begin position="138"/>
        <end position="154"/>
    </location>
</feature>
<dbReference type="EMBL" id="JRNU01000040">
    <property type="protein sequence ID" value="KGF51341.1"/>
    <property type="molecule type" value="Genomic_DNA"/>
</dbReference>
<accession>A0A096AXD4</accession>
<evidence type="ECO:0000256" key="2">
    <source>
        <dbReference type="SAM" id="Phobius"/>
    </source>
</evidence>
<feature type="transmembrane region" description="Helical" evidence="2">
    <location>
        <begin position="41"/>
        <end position="60"/>
    </location>
</feature>
<dbReference type="AlphaFoldDB" id="A0A096AXD4"/>
<dbReference type="RefSeq" id="WP_008447561.1">
    <property type="nucleotide sequence ID" value="NZ_JRNU01000040.1"/>
</dbReference>
<reference evidence="4 5" key="1">
    <citation type="submission" date="2014-07" db="EMBL/GenBank/DDBJ databases">
        <authorList>
            <person name="McCorrison J."/>
            <person name="Sanka R."/>
            <person name="Torralba M."/>
            <person name="Gillis M."/>
            <person name="Haft D.H."/>
            <person name="Methe B."/>
            <person name="Sutton G."/>
            <person name="Nelson K.E."/>
        </authorList>
    </citation>
    <scope>NUCLEOTIDE SEQUENCE [LARGE SCALE GENOMIC DNA]</scope>
    <source>
        <strain evidence="4 5">DNF00058</strain>
    </source>
</reference>
<keyword evidence="5" id="KW-1185">Reference proteome</keyword>
<feature type="compositionally biased region" description="Polar residues" evidence="1">
    <location>
        <begin position="80"/>
        <end position="90"/>
    </location>
</feature>
<keyword evidence="2" id="KW-0812">Transmembrane</keyword>
<dbReference type="InterPro" id="IPR026870">
    <property type="entry name" value="Zinc_ribbon_dom"/>
</dbReference>
<protein>
    <recommendedName>
        <fullName evidence="3">Zinc-ribbon domain-containing protein</fullName>
    </recommendedName>
</protein>
<feature type="domain" description="Zinc-ribbon" evidence="3">
    <location>
        <begin position="2"/>
        <end position="24"/>
    </location>
</feature>
<keyword evidence="2" id="KW-0472">Membrane</keyword>
<evidence type="ECO:0000313" key="5">
    <source>
        <dbReference type="Proteomes" id="UP000029614"/>
    </source>
</evidence>
<dbReference type="Proteomes" id="UP000029614">
    <property type="component" value="Unassembled WGS sequence"/>
</dbReference>
<dbReference type="Pfam" id="PF13240">
    <property type="entry name" value="Zn_Ribbon_1"/>
    <property type="match status" value="1"/>
</dbReference>
<dbReference type="OrthoDB" id="1082307at2"/>
<evidence type="ECO:0000256" key="1">
    <source>
        <dbReference type="SAM" id="MobiDB-lite"/>
    </source>
</evidence>
<sequence>MKCPECNTEINDKEQYCPNCGAPIPHSDSYKDDNPQLGKGLVIFIVIGTIFLIVFGVLYYNNHKNDPEYTQTAIEPDSNLAESHNSNLSTEQKDTTTQDSNETKEEDVAAEKVFNSIRKQTIPRHIKEETEENSTHNSETDDKTPSTEEKEEPNNIKSTSKTNTESMTE</sequence>
<evidence type="ECO:0000313" key="4">
    <source>
        <dbReference type="EMBL" id="KGF51341.1"/>
    </source>
</evidence>
<feature type="compositionally biased region" description="Basic and acidic residues" evidence="1">
    <location>
        <begin position="91"/>
        <end position="110"/>
    </location>
</feature>
<comment type="caution">
    <text evidence="4">The sequence shown here is derived from an EMBL/GenBank/DDBJ whole genome shotgun (WGS) entry which is preliminary data.</text>
</comment>
<gene>
    <name evidence="4" type="ORF">HMPREF9302_07745</name>
</gene>
<feature type="region of interest" description="Disordered" evidence="1">
    <location>
        <begin position="70"/>
        <end position="169"/>
    </location>
</feature>
<evidence type="ECO:0000259" key="3">
    <source>
        <dbReference type="Pfam" id="PF13240"/>
    </source>
</evidence>
<proteinExistence type="predicted"/>
<name>A0A096AXD4_9BACT</name>
<organism evidence="4 5">
    <name type="scientific">Prevotella amnii DNF00058</name>
    <dbReference type="NCBI Taxonomy" id="1401066"/>
    <lineage>
        <taxon>Bacteria</taxon>
        <taxon>Pseudomonadati</taxon>
        <taxon>Bacteroidota</taxon>
        <taxon>Bacteroidia</taxon>
        <taxon>Bacteroidales</taxon>
        <taxon>Prevotellaceae</taxon>
        <taxon>Prevotella</taxon>
    </lineage>
</organism>